<feature type="non-terminal residue" evidence="1">
    <location>
        <position position="398"/>
    </location>
</feature>
<keyword evidence="2" id="KW-1185">Reference proteome</keyword>
<evidence type="ECO:0000313" key="2">
    <source>
        <dbReference type="Proteomes" id="UP000789702"/>
    </source>
</evidence>
<gene>
    <name evidence="1" type="ORF">DHETER_LOCUS622</name>
</gene>
<accession>A0ACA9K1S9</accession>
<reference evidence="1" key="1">
    <citation type="submission" date="2021-06" db="EMBL/GenBank/DDBJ databases">
        <authorList>
            <person name="Kallberg Y."/>
            <person name="Tangrot J."/>
            <person name="Rosling A."/>
        </authorList>
    </citation>
    <scope>NUCLEOTIDE SEQUENCE</scope>
    <source>
        <strain evidence="1">IL203A</strain>
    </source>
</reference>
<dbReference type="Proteomes" id="UP000789702">
    <property type="component" value="Unassembled WGS sequence"/>
</dbReference>
<comment type="caution">
    <text evidence="1">The sequence shown here is derived from an EMBL/GenBank/DDBJ whole genome shotgun (WGS) entry which is preliminary data.</text>
</comment>
<proteinExistence type="predicted"/>
<dbReference type="EMBL" id="CAJVPU010000322">
    <property type="protein sequence ID" value="CAG8446935.1"/>
    <property type="molecule type" value="Genomic_DNA"/>
</dbReference>
<sequence>MSSKFLGTLARDIGNLLNDSLDECNVIIEVGQSPNFQIFHAHSIILRARSPYFRSALSKNWAKKDGDLMTFSKPNISPKVFEIILHGTVSMTDKSVMDALDLLVATDELLLTELSDHVQEYLLHQQNSWLQNNLIVLWQKVHLIESCRKLQEYCLQIICKNPHYLFESNKFLSMDSSLLEPFLKLDNLQIEEVEIWDYIIRWGVAQNPSLDIAKIPSWTPDNFDALGKTIANCIPLIGFSQISSTDFFDKVWPFRSILPPGILEDIMRYHLKPSSPPRPVVSARRLQFDSTLVRPCHAALLASWIDRLGQKRYLYDEIPYHSFLFTFGNRGMVEDAKLSRVSRQRSYYAIRFNGRGYGPCFGDKDLSMRENFNLEGSCSCQKDDYLDSITESTTFSVD</sequence>
<organism evidence="1 2">
    <name type="scientific">Dentiscutata heterogama</name>
    <dbReference type="NCBI Taxonomy" id="1316150"/>
    <lineage>
        <taxon>Eukaryota</taxon>
        <taxon>Fungi</taxon>
        <taxon>Fungi incertae sedis</taxon>
        <taxon>Mucoromycota</taxon>
        <taxon>Glomeromycotina</taxon>
        <taxon>Glomeromycetes</taxon>
        <taxon>Diversisporales</taxon>
        <taxon>Gigasporaceae</taxon>
        <taxon>Dentiscutata</taxon>
    </lineage>
</organism>
<evidence type="ECO:0000313" key="1">
    <source>
        <dbReference type="EMBL" id="CAG8446935.1"/>
    </source>
</evidence>
<name>A0ACA9K1S9_9GLOM</name>
<protein>
    <submittedName>
        <fullName evidence="1">14355_t:CDS:1</fullName>
    </submittedName>
</protein>